<keyword evidence="4" id="KW-0274">FAD</keyword>
<evidence type="ECO:0000259" key="7">
    <source>
        <dbReference type="Pfam" id="PF02852"/>
    </source>
</evidence>
<evidence type="ECO:0000256" key="2">
    <source>
        <dbReference type="ARBA" id="ARBA00009130"/>
    </source>
</evidence>
<evidence type="ECO:0000259" key="8">
    <source>
        <dbReference type="Pfam" id="PF07992"/>
    </source>
</evidence>
<keyword evidence="5" id="KW-0560">Oxidoreductase</keyword>
<feature type="domain" description="FAD/NAD(P)-binding" evidence="8">
    <location>
        <begin position="1"/>
        <end position="306"/>
    </location>
</feature>
<evidence type="ECO:0000256" key="6">
    <source>
        <dbReference type="ARBA" id="ARBA00023284"/>
    </source>
</evidence>
<comment type="caution">
    <text evidence="9">The sequence shown here is derived from an EMBL/GenBank/DDBJ whole genome shotgun (WGS) entry which is preliminary data.</text>
</comment>
<evidence type="ECO:0000256" key="5">
    <source>
        <dbReference type="ARBA" id="ARBA00023002"/>
    </source>
</evidence>
<dbReference type="PANTHER" id="PTHR43429">
    <property type="entry name" value="PYRIDINE NUCLEOTIDE-DISULFIDE OXIDOREDUCTASE DOMAIN-CONTAINING"/>
    <property type="match status" value="1"/>
</dbReference>
<dbReference type="Pfam" id="PF07992">
    <property type="entry name" value="Pyr_redox_2"/>
    <property type="match status" value="1"/>
</dbReference>
<sequence>MRIVVVGGGAAGASAASRAKKLNPNAEVILIEKTKMITHGPCGIPYLVEGLVKSKEDLITYSPEEFERDRGIKVRINTQAIDIDSDKKTITLARLGGSSQEKIQWDKIIIATGAIPQIPNIPGKELKGVITVRHPAEADILKEEIDKANRVVIIGGGYIGIEMAEAIKALGKEVIIIEKLDSLLSNAIDKDMSKIVEDELARRGVEVRKKTTLLEIVGKDRVQGVLTDGGEVKADAVIIATGIRPNRSLAEQAGVKLGKTGAIETNEYMETNVEGIYAAGDVAEKFHKVKKDKVWIPLAPSANKEGQVAGANAAKGRTIFFPGIVGTSITKFYDLYIGSVGLLAKEAELYGYKPIEKTIKARTSAHYHPQGRTVYVKLIADEPSRKIIGAQILGYSESVAGYIDVASVVIDKGMTIEELYFSDLGYMPATAPVWHPLIVAARVLSGGTL</sequence>
<dbReference type="PRINTS" id="PR00411">
    <property type="entry name" value="PNDRDTASEI"/>
</dbReference>
<dbReference type="InterPro" id="IPR036188">
    <property type="entry name" value="FAD/NAD-bd_sf"/>
</dbReference>
<accession>A0A7J3SMQ9</accession>
<dbReference type="PANTHER" id="PTHR43429:SF1">
    <property type="entry name" value="NAD(P)H SULFUR OXIDOREDUCTASE (COA-DEPENDENT)"/>
    <property type="match status" value="1"/>
</dbReference>
<reference evidence="9" key="1">
    <citation type="journal article" date="2020" name="mSystems">
        <title>Genome- and Community-Level Interaction Insights into Carbon Utilization and Element Cycling Functions of Hydrothermarchaeota in Hydrothermal Sediment.</title>
        <authorList>
            <person name="Zhou Z."/>
            <person name="Liu Y."/>
            <person name="Xu W."/>
            <person name="Pan J."/>
            <person name="Luo Z.H."/>
            <person name="Li M."/>
        </authorList>
    </citation>
    <scope>NUCLEOTIDE SEQUENCE [LARGE SCALE GENOMIC DNA]</scope>
    <source>
        <strain evidence="9">SpSt-885</strain>
    </source>
</reference>
<proteinExistence type="inferred from homology"/>
<organism evidence="9">
    <name type="scientific">Fervidicoccus fontis</name>
    <dbReference type="NCBI Taxonomy" id="683846"/>
    <lineage>
        <taxon>Archaea</taxon>
        <taxon>Thermoproteota</taxon>
        <taxon>Thermoprotei</taxon>
        <taxon>Fervidicoccales</taxon>
        <taxon>Fervidicoccaceae</taxon>
        <taxon>Fervidicoccus</taxon>
    </lineage>
</organism>
<keyword evidence="6" id="KW-0676">Redox-active center</keyword>
<evidence type="ECO:0000313" key="9">
    <source>
        <dbReference type="EMBL" id="HGZ60555.1"/>
    </source>
</evidence>
<dbReference type="AlphaFoldDB" id="A0A7J3SMQ9"/>
<feature type="domain" description="Pyridine nucleotide-disulphide oxidoreductase dimerisation" evidence="7">
    <location>
        <begin position="329"/>
        <end position="432"/>
    </location>
</feature>
<keyword evidence="3" id="KW-0285">Flavoprotein</keyword>
<dbReference type="SUPFAM" id="SSF51905">
    <property type="entry name" value="FAD/NAD(P)-binding domain"/>
    <property type="match status" value="1"/>
</dbReference>
<evidence type="ECO:0000256" key="3">
    <source>
        <dbReference type="ARBA" id="ARBA00022630"/>
    </source>
</evidence>
<comment type="similarity">
    <text evidence="2">Belongs to the class-III pyridine nucleotide-disulfide oxidoreductase family.</text>
</comment>
<dbReference type="Gene3D" id="3.50.50.60">
    <property type="entry name" value="FAD/NAD(P)-binding domain"/>
    <property type="match status" value="2"/>
</dbReference>
<dbReference type="InterPro" id="IPR023753">
    <property type="entry name" value="FAD/NAD-binding_dom"/>
</dbReference>
<comment type="cofactor">
    <cofactor evidence="1">
        <name>FAD</name>
        <dbReference type="ChEBI" id="CHEBI:57692"/>
    </cofactor>
</comment>
<dbReference type="InterPro" id="IPR050260">
    <property type="entry name" value="FAD-bd_OxRdtase"/>
</dbReference>
<dbReference type="EMBL" id="DTLS01000147">
    <property type="protein sequence ID" value="HGZ60555.1"/>
    <property type="molecule type" value="Genomic_DNA"/>
</dbReference>
<protein>
    <submittedName>
        <fullName evidence="9">NADH oxidase</fullName>
    </submittedName>
</protein>
<name>A0A7J3SMQ9_9CREN</name>
<evidence type="ECO:0000256" key="1">
    <source>
        <dbReference type="ARBA" id="ARBA00001974"/>
    </source>
</evidence>
<dbReference type="InterPro" id="IPR004099">
    <property type="entry name" value="Pyr_nucl-diS_OxRdtase_dimer"/>
</dbReference>
<dbReference type="PRINTS" id="PR00368">
    <property type="entry name" value="FADPNR"/>
</dbReference>
<dbReference type="GO" id="GO:0016491">
    <property type="term" value="F:oxidoreductase activity"/>
    <property type="evidence" value="ECO:0007669"/>
    <property type="project" value="UniProtKB-KW"/>
</dbReference>
<dbReference type="InterPro" id="IPR016156">
    <property type="entry name" value="FAD/NAD-linked_Rdtase_dimer_sf"/>
</dbReference>
<dbReference type="Pfam" id="PF02852">
    <property type="entry name" value="Pyr_redox_dim"/>
    <property type="match status" value="1"/>
</dbReference>
<dbReference type="SUPFAM" id="SSF55424">
    <property type="entry name" value="FAD/NAD-linked reductases, dimerisation (C-terminal) domain"/>
    <property type="match status" value="1"/>
</dbReference>
<gene>
    <name evidence="9" type="ORF">ENW83_05075</name>
</gene>
<evidence type="ECO:0000256" key="4">
    <source>
        <dbReference type="ARBA" id="ARBA00022827"/>
    </source>
</evidence>